<keyword evidence="8" id="KW-0472">Membrane</keyword>
<evidence type="ECO:0000256" key="3">
    <source>
        <dbReference type="ARBA" id="ARBA00022679"/>
    </source>
</evidence>
<dbReference type="Gene3D" id="3.40.50.300">
    <property type="entry name" value="P-loop containing nucleotide triphosphate hydrolases"/>
    <property type="match status" value="1"/>
</dbReference>
<comment type="caution">
    <text evidence="12">The sequence shown here is derived from an EMBL/GenBank/DDBJ whole genome shotgun (WGS) entry which is preliminary data.</text>
</comment>
<evidence type="ECO:0000256" key="6">
    <source>
        <dbReference type="ARBA" id="ARBA00022989"/>
    </source>
</evidence>
<feature type="signal peptide" evidence="11">
    <location>
        <begin position="1"/>
        <end position="22"/>
    </location>
</feature>
<evidence type="ECO:0000256" key="7">
    <source>
        <dbReference type="ARBA" id="ARBA00023034"/>
    </source>
</evidence>
<protein>
    <submittedName>
        <fullName evidence="12">Uncharacterized protein</fullName>
    </submittedName>
</protein>
<evidence type="ECO:0000313" key="13">
    <source>
        <dbReference type="Proteomes" id="UP000747399"/>
    </source>
</evidence>
<dbReference type="GO" id="GO:0001733">
    <property type="term" value="F:galactosylceramide sulfotransferase activity"/>
    <property type="evidence" value="ECO:0007669"/>
    <property type="project" value="InterPro"/>
</dbReference>
<feature type="region of interest" description="Disordered" evidence="10">
    <location>
        <begin position="601"/>
        <end position="625"/>
    </location>
</feature>
<dbReference type="InterPro" id="IPR009729">
    <property type="entry name" value="Gal-3-0_sulfotransfrase"/>
</dbReference>
<accession>A0A8J4F720</accession>
<reference evidence="12" key="1">
    <citation type="journal article" date="2021" name="Proc. Natl. Acad. Sci. U.S.A.">
        <title>Three genomes in the algal genus Volvox reveal the fate of a haploid sex-determining region after a transition to homothallism.</title>
        <authorList>
            <person name="Yamamoto K."/>
            <person name="Hamaji T."/>
            <person name="Kawai-Toyooka H."/>
            <person name="Matsuzaki R."/>
            <person name="Takahashi F."/>
            <person name="Nishimura Y."/>
            <person name="Kawachi M."/>
            <person name="Noguchi H."/>
            <person name="Minakuchi Y."/>
            <person name="Umen J.G."/>
            <person name="Toyoda A."/>
            <person name="Nozaki H."/>
        </authorList>
    </citation>
    <scope>NUCLEOTIDE SEQUENCE</scope>
    <source>
        <strain evidence="12">NIES-3780</strain>
    </source>
</reference>
<dbReference type="GO" id="GO:0000139">
    <property type="term" value="C:Golgi membrane"/>
    <property type="evidence" value="ECO:0007669"/>
    <property type="project" value="UniProtKB-SubCell"/>
</dbReference>
<evidence type="ECO:0000256" key="10">
    <source>
        <dbReference type="SAM" id="MobiDB-lite"/>
    </source>
</evidence>
<comment type="subcellular location">
    <subcellularLocation>
        <location evidence="1">Golgi apparatus membrane</location>
        <topology evidence="1">Single-pass type II membrane protein</topology>
    </subcellularLocation>
</comment>
<dbReference type="AlphaFoldDB" id="A0A8J4F720"/>
<name>A0A8J4F720_9CHLO</name>
<evidence type="ECO:0000256" key="1">
    <source>
        <dbReference type="ARBA" id="ARBA00004323"/>
    </source>
</evidence>
<evidence type="ECO:0000256" key="2">
    <source>
        <dbReference type="ARBA" id="ARBA00008124"/>
    </source>
</evidence>
<sequence length="782" mass="85180">MRSIVFLFFLLSVGDLVQRSKAFLHPNFNCRKIAFYKTHKTGSTTLGGVLFRIAVASNMSIYTTRNSHYVSLGFRENEQLMGRTDMVLRHVRYSEAPDFHVATRNFYGRALGTTEYGFLTILRHPVDRYISDFYYYTEPEARKADQQLTLRKYAAKGEGANRMAREFAVKSTAAALGFVAGEMHADGLFLILELLDYGLALLASHCGWRLSQLLYLPTNTNMRGAARYGNVTLSARPGIAQLSKEDPALLKHIAAINSVDAILYSAAYGHLLATLQLYGSAAEEEASAVMATAVRLTVARKQLEADCHALHSDVAAATATTATENVELISVAPPPPLKPRQNISVNDLQGLCAWYSMLDRLYERMPNLETGRVDLKTMLPPTSTSSPSGPVSHLLRIADEYLAPYEDPSVPYYHSLMAVHVRHLTSAEAELVYGMPGDDGGDRQLAVLAAAVRLWTSHHAKEGFHHLVFLVDALNDTRQEDFVHQAARATLGQSGGGGGQSGAPYTTFSILRCGTTANAKIDNVICGGAAFLDTISRSRWFAVLPGLTHFMYGTRGSVRNVLLSYEGTLQAAGAICAPLVPWRTPPLGAVLIWPGGGAAADHRGDSSGANRTAFDKSDGIEGGEESLQAEGDDFQADDGAGVTLLQEQQQQRRRRRRRRLKEVSDDEGGRAAAPSTAPPGCMRAPCSLGNIKDTLPCVMVRAMPLLGLTQPYTSSGTVLPAGRSSYKVLYRGPEQQRLEVSKLAPPSEKDLQQLAESPNGKFRCVKLPRPKLGLKFCGNDVM</sequence>
<dbReference type="GO" id="GO:0009247">
    <property type="term" value="P:glycolipid biosynthetic process"/>
    <property type="evidence" value="ECO:0007669"/>
    <property type="project" value="InterPro"/>
</dbReference>
<keyword evidence="11" id="KW-0732">Signal</keyword>
<evidence type="ECO:0000256" key="5">
    <source>
        <dbReference type="ARBA" id="ARBA00022968"/>
    </source>
</evidence>
<keyword evidence="7" id="KW-0333">Golgi apparatus</keyword>
<dbReference type="Proteomes" id="UP000747399">
    <property type="component" value="Unassembled WGS sequence"/>
</dbReference>
<comment type="similarity">
    <text evidence="2">Belongs to the galactose-3-O-sulfotransferase family.</text>
</comment>
<keyword evidence="4" id="KW-0812">Transmembrane</keyword>
<evidence type="ECO:0000256" key="4">
    <source>
        <dbReference type="ARBA" id="ARBA00022692"/>
    </source>
</evidence>
<feature type="compositionally biased region" description="Basic residues" evidence="10">
    <location>
        <begin position="651"/>
        <end position="660"/>
    </location>
</feature>
<keyword evidence="6" id="KW-1133">Transmembrane helix</keyword>
<organism evidence="12 13">
    <name type="scientific">Volvox africanus</name>
    <dbReference type="NCBI Taxonomy" id="51714"/>
    <lineage>
        <taxon>Eukaryota</taxon>
        <taxon>Viridiplantae</taxon>
        <taxon>Chlorophyta</taxon>
        <taxon>core chlorophytes</taxon>
        <taxon>Chlorophyceae</taxon>
        <taxon>CS clade</taxon>
        <taxon>Chlamydomonadales</taxon>
        <taxon>Volvocaceae</taxon>
        <taxon>Volvox</taxon>
    </lineage>
</organism>
<keyword evidence="9" id="KW-0325">Glycoprotein</keyword>
<evidence type="ECO:0000256" key="9">
    <source>
        <dbReference type="ARBA" id="ARBA00023180"/>
    </source>
</evidence>
<dbReference type="PANTHER" id="PTHR14647">
    <property type="entry name" value="GALACTOSE-3-O-SULFOTRANSFERASE"/>
    <property type="match status" value="1"/>
</dbReference>
<dbReference type="InterPro" id="IPR027417">
    <property type="entry name" value="P-loop_NTPase"/>
</dbReference>
<proteinExistence type="inferred from homology"/>
<evidence type="ECO:0000313" key="12">
    <source>
        <dbReference type="EMBL" id="GIL60054.1"/>
    </source>
</evidence>
<feature type="chain" id="PRO_5035243588" evidence="11">
    <location>
        <begin position="23"/>
        <end position="782"/>
    </location>
</feature>
<dbReference type="EMBL" id="BNCO01000038">
    <property type="protein sequence ID" value="GIL60054.1"/>
    <property type="molecule type" value="Genomic_DNA"/>
</dbReference>
<keyword evidence="5" id="KW-0735">Signal-anchor</keyword>
<evidence type="ECO:0000256" key="8">
    <source>
        <dbReference type="ARBA" id="ARBA00023136"/>
    </source>
</evidence>
<keyword evidence="3" id="KW-0808">Transferase</keyword>
<feature type="region of interest" description="Disordered" evidence="10">
    <location>
        <begin position="646"/>
        <end position="679"/>
    </location>
</feature>
<keyword evidence="13" id="KW-1185">Reference proteome</keyword>
<dbReference type="PANTHER" id="PTHR14647:SF87">
    <property type="entry name" value="PUTATIVE-RELATED"/>
    <property type="match status" value="1"/>
</dbReference>
<gene>
    <name evidence="12" type="ORF">Vafri_14727</name>
</gene>
<evidence type="ECO:0000256" key="11">
    <source>
        <dbReference type="SAM" id="SignalP"/>
    </source>
</evidence>